<dbReference type="SUPFAM" id="SSF56235">
    <property type="entry name" value="N-terminal nucleophile aminohydrolases (Ntn hydrolases)"/>
    <property type="match status" value="1"/>
</dbReference>
<feature type="chain" id="PRO_5003156791" description="N(4)-(beta-N-acetylglucosaminyl)-L-asparaginase" evidence="14">
    <location>
        <begin position="19"/>
        <end position="356"/>
    </location>
</feature>
<evidence type="ECO:0000256" key="13">
    <source>
        <dbReference type="PIRSR" id="PIRSR600246-3"/>
    </source>
</evidence>
<dbReference type="OMA" id="YKPIINI"/>
<feature type="binding site" evidence="12">
    <location>
        <begin position="239"/>
        <end position="242"/>
    </location>
    <ligand>
        <name>substrate</name>
    </ligand>
</feature>
<dbReference type="AlphaFoldDB" id="E2A3S0"/>
<dbReference type="CDD" id="cd04513">
    <property type="entry name" value="Glycosylasparaginase"/>
    <property type="match status" value="1"/>
</dbReference>
<dbReference type="Proteomes" id="UP000000311">
    <property type="component" value="Unassembled WGS sequence"/>
</dbReference>
<keyword evidence="2" id="KW-0645">Protease</keyword>
<evidence type="ECO:0000256" key="14">
    <source>
        <dbReference type="SAM" id="SignalP"/>
    </source>
</evidence>
<comment type="function">
    <text evidence="6">Cleaves the GlcNAc-Asn bond which joins oligosaccharides to the peptide of asparagine-linked glycoproteins.</text>
</comment>
<evidence type="ECO:0000313" key="15">
    <source>
        <dbReference type="EMBL" id="EFN71962.1"/>
    </source>
</evidence>
<dbReference type="InterPro" id="IPR029055">
    <property type="entry name" value="Ntn_hydrolases_N"/>
</dbReference>
<accession>E2A3S0</accession>
<dbReference type="FunCoup" id="E2A3S0">
    <property type="interactions" value="226"/>
</dbReference>
<dbReference type="GO" id="GO:0005764">
    <property type="term" value="C:lysosome"/>
    <property type="evidence" value="ECO:0007669"/>
    <property type="project" value="TreeGrafter"/>
</dbReference>
<keyword evidence="4" id="KW-0068">Autocatalytic cleavage</keyword>
<keyword evidence="16" id="KW-1185">Reference proteome</keyword>
<evidence type="ECO:0000256" key="7">
    <source>
        <dbReference type="ARBA" id="ARBA00066729"/>
    </source>
</evidence>
<dbReference type="PANTHER" id="PTHR10188">
    <property type="entry name" value="L-ASPARAGINASE"/>
    <property type="match status" value="1"/>
</dbReference>
<dbReference type="PROSITE" id="PS51257">
    <property type="entry name" value="PROKAR_LIPOPROTEIN"/>
    <property type="match status" value="1"/>
</dbReference>
<evidence type="ECO:0000256" key="10">
    <source>
        <dbReference type="ARBA" id="ARBA00080645"/>
    </source>
</evidence>
<evidence type="ECO:0000256" key="1">
    <source>
        <dbReference type="ARBA" id="ARBA00010872"/>
    </source>
</evidence>
<evidence type="ECO:0000256" key="3">
    <source>
        <dbReference type="ARBA" id="ARBA00022801"/>
    </source>
</evidence>
<keyword evidence="3" id="KW-0378">Hydrolase</keyword>
<protein>
    <recommendedName>
        <fullName evidence="7">N(4)-(beta-N-acetylglucosaminyl)-L-asparaginase</fullName>
        <ecNumber evidence="7">3.5.1.26</ecNumber>
    </recommendedName>
    <alternativeName>
        <fullName evidence="9">Aspartylglucosaminidase</fullName>
    </alternativeName>
    <alternativeName>
        <fullName evidence="8">Glycosylasparaginase</fullName>
    </alternativeName>
    <alternativeName>
        <fullName evidence="10">N4-(N-acetyl-beta-glucosaminyl)-L-asparagine amidase</fullName>
    </alternativeName>
</protein>
<dbReference type="EC" id="3.5.1.26" evidence="7"/>
<comment type="catalytic activity">
    <reaction evidence="5">
        <text>N(4)-(beta-N-acetyl-D-glucosaminyl)-L-asparagine + H2O = N-acetyl-beta-D-glucosaminylamine + L-aspartate + H(+)</text>
        <dbReference type="Rhea" id="RHEA:11544"/>
        <dbReference type="ChEBI" id="CHEBI:15377"/>
        <dbReference type="ChEBI" id="CHEBI:15378"/>
        <dbReference type="ChEBI" id="CHEBI:15947"/>
        <dbReference type="ChEBI" id="CHEBI:29991"/>
        <dbReference type="ChEBI" id="CHEBI:58080"/>
        <dbReference type="EC" id="3.5.1.26"/>
    </reaction>
</comment>
<sequence length="356" mass="39003">MKLANFIGILFLFSCLFSNTIVKSCVKNETLPMVMITWDYENAITKAWDVIYNQKRSALDAIEEGCTLCEAEQCRKTVGFGGSPDENGETTLDALIIDGETLDMGAVAGMRRIKNAISVARKVMHHTKHTLLSGDLATEFAVKMGFKEESLTTNQSHQMWEDWKANNCQSNFWKNVEPDPKTSCGAYKSKNISDNDIRYEERVVASEDHDTIGILAIDLKGRVAAGTSTNGLNHKIPGRVGDTPIPGAGAYADQEVGAAACTGDGDVMIRFVPSFLAVELMRRGATPSAAAQEVINRIIKGSPKFFGAIIVMNIKGEYGVACNGEDYKKAPIQFPFWIANPISGKNLIFHECNNFL</sequence>
<evidence type="ECO:0000256" key="11">
    <source>
        <dbReference type="PIRSR" id="PIRSR600246-1"/>
    </source>
</evidence>
<dbReference type="Gene3D" id="3.60.20.30">
    <property type="entry name" value="(Glycosyl)asparaginase"/>
    <property type="match status" value="1"/>
</dbReference>
<feature type="site" description="Cleavage; by autolysis" evidence="13">
    <location>
        <begin position="210"/>
        <end position="211"/>
    </location>
</feature>
<dbReference type="FunFam" id="3.60.20.30:FF:000003">
    <property type="entry name" value="N(4)-(Beta-N-acetylglucosaminyl)-L-asparaginase isoform X1"/>
    <property type="match status" value="1"/>
</dbReference>
<evidence type="ECO:0000256" key="12">
    <source>
        <dbReference type="PIRSR" id="PIRSR600246-2"/>
    </source>
</evidence>
<evidence type="ECO:0000256" key="6">
    <source>
        <dbReference type="ARBA" id="ARBA00053295"/>
    </source>
</evidence>
<dbReference type="OrthoDB" id="188713at2759"/>
<feature type="binding site" evidence="12">
    <location>
        <begin position="262"/>
        <end position="265"/>
    </location>
    <ligand>
        <name>substrate</name>
    </ligand>
</feature>
<evidence type="ECO:0000256" key="9">
    <source>
        <dbReference type="ARBA" id="ARBA00079301"/>
    </source>
</evidence>
<dbReference type="STRING" id="104421.E2A3S0"/>
<comment type="similarity">
    <text evidence="1">Belongs to the Ntn-hydrolase family.</text>
</comment>
<feature type="signal peptide" evidence="14">
    <location>
        <begin position="1"/>
        <end position="18"/>
    </location>
</feature>
<evidence type="ECO:0000313" key="16">
    <source>
        <dbReference type="Proteomes" id="UP000000311"/>
    </source>
</evidence>
<dbReference type="InterPro" id="IPR000246">
    <property type="entry name" value="Peptidase_T2"/>
</dbReference>
<evidence type="ECO:0000256" key="5">
    <source>
        <dbReference type="ARBA" id="ARBA00050421"/>
    </source>
</evidence>
<reference evidence="15 16" key="1">
    <citation type="journal article" date="2010" name="Science">
        <title>Genomic comparison of the ants Camponotus floridanus and Harpegnathos saltator.</title>
        <authorList>
            <person name="Bonasio R."/>
            <person name="Zhang G."/>
            <person name="Ye C."/>
            <person name="Mutti N.S."/>
            <person name="Fang X."/>
            <person name="Qin N."/>
            <person name="Donahue G."/>
            <person name="Yang P."/>
            <person name="Li Q."/>
            <person name="Li C."/>
            <person name="Zhang P."/>
            <person name="Huang Z."/>
            <person name="Berger S.L."/>
            <person name="Reinberg D."/>
            <person name="Wang J."/>
            <person name="Liebig J."/>
        </authorList>
    </citation>
    <scope>NUCLEOTIDE SEQUENCE [LARGE SCALE GENOMIC DNA]</scope>
    <source>
        <strain evidence="16">C129</strain>
    </source>
</reference>
<dbReference type="InParanoid" id="E2A3S0"/>
<dbReference type="KEGG" id="cfo:105248121"/>
<evidence type="ECO:0000256" key="4">
    <source>
        <dbReference type="ARBA" id="ARBA00022813"/>
    </source>
</evidence>
<evidence type="ECO:0000256" key="8">
    <source>
        <dbReference type="ARBA" id="ARBA00078726"/>
    </source>
</evidence>
<proteinExistence type="inferred from homology"/>
<organism evidence="16">
    <name type="scientific">Camponotus floridanus</name>
    <name type="common">Florida carpenter ant</name>
    <dbReference type="NCBI Taxonomy" id="104421"/>
    <lineage>
        <taxon>Eukaryota</taxon>
        <taxon>Metazoa</taxon>
        <taxon>Ecdysozoa</taxon>
        <taxon>Arthropoda</taxon>
        <taxon>Hexapoda</taxon>
        <taxon>Insecta</taxon>
        <taxon>Pterygota</taxon>
        <taxon>Neoptera</taxon>
        <taxon>Endopterygota</taxon>
        <taxon>Hymenoptera</taxon>
        <taxon>Apocrita</taxon>
        <taxon>Aculeata</taxon>
        <taxon>Formicoidea</taxon>
        <taxon>Formicidae</taxon>
        <taxon>Formicinae</taxon>
        <taxon>Camponotus</taxon>
    </lineage>
</organism>
<dbReference type="PANTHER" id="PTHR10188:SF6">
    <property type="entry name" value="N(4)-(BETA-N-ACETYLGLUCOSAMINYL)-L-ASPARAGINASE"/>
    <property type="match status" value="1"/>
</dbReference>
<feature type="active site" description="Nucleophile" evidence="11">
    <location>
        <position position="211"/>
    </location>
</feature>
<dbReference type="EMBL" id="GL436457">
    <property type="protein sequence ID" value="EFN71962.1"/>
    <property type="molecule type" value="Genomic_DNA"/>
</dbReference>
<name>E2A3S0_CAMFO</name>
<dbReference type="GO" id="GO:0008233">
    <property type="term" value="F:peptidase activity"/>
    <property type="evidence" value="ECO:0007669"/>
    <property type="project" value="UniProtKB-KW"/>
</dbReference>
<dbReference type="GO" id="GO:0006508">
    <property type="term" value="P:proteolysis"/>
    <property type="evidence" value="ECO:0007669"/>
    <property type="project" value="UniProtKB-KW"/>
</dbReference>
<evidence type="ECO:0000256" key="2">
    <source>
        <dbReference type="ARBA" id="ARBA00022670"/>
    </source>
</evidence>
<dbReference type="Pfam" id="PF01112">
    <property type="entry name" value="Asparaginase_2"/>
    <property type="match status" value="1"/>
</dbReference>
<keyword evidence="14" id="KW-0732">Signal</keyword>
<gene>
    <name evidence="15" type="ORF">EAG_03967</name>
</gene>
<dbReference type="GO" id="GO:0003948">
    <property type="term" value="F:N4-(beta-N-acetylglucosaminyl)-L-asparaginase activity"/>
    <property type="evidence" value="ECO:0007669"/>
    <property type="project" value="UniProtKB-EC"/>
</dbReference>